<keyword evidence="4" id="KW-1185">Reference proteome</keyword>
<dbReference type="Proteomes" id="UP000800040">
    <property type="component" value="Unassembled WGS sequence"/>
</dbReference>
<gene>
    <name evidence="3" type="ORF">BDW02DRAFT_221879</name>
</gene>
<proteinExistence type="predicted"/>
<feature type="region of interest" description="Disordered" evidence="2">
    <location>
        <begin position="142"/>
        <end position="161"/>
    </location>
</feature>
<keyword evidence="1" id="KW-0175">Coiled coil</keyword>
<sequence length="161" mass="18360">MFFLNQTPLLPEPACSFSTRPRWCHYLPERRAVQSRDKKSLSATFPLSIPPLTLDLHYSVEILQLNSLHRTQRPVTMPVTDTMAANMAAKDDIIRKQRDMIAQYLILDIEDVLAEAREKQEKETEERALMAQEAELNKASFTSASYAQSPPCLRPLTLDNA</sequence>
<organism evidence="3 4">
    <name type="scientific">Decorospora gaudefroyi</name>
    <dbReference type="NCBI Taxonomy" id="184978"/>
    <lineage>
        <taxon>Eukaryota</taxon>
        <taxon>Fungi</taxon>
        <taxon>Dikarya</taxon>
        <taxon>Ascomycota</taxon>
        <taxon>Pezizomycotina</taxon>
        <taxon>Dothideomycetes</taxon>
        <taxon>Pleosporomycetidae</taxon>
        <taxon>Pleosporales</taxon>
        <taxon>Pleosporineae</taxon>
        <taxon>Pleosporaceae</taxon>
        <taxon>Decorospora</taxon>
    </lineage>
</organism>
<evidence type="ECO:0000313" key="4">
    <source>
        <dbReference type="Proteomes" id="UP000800040"/>
    </source>
</evidence>
<reference evidence="3" key="1">
    <citation type="submission" date="2020-01" db="EMBL/GenBank/DDBJ databases">
        <authorList>
            <consortium name="DOE Joint Genome Institute"/>
            <person name="Haridas S."/>
            <person name="Albert R."/>
            <person name="Binder M."/>
            <person name="Bloem J."/>
            <person name="Labutti K."/>
            <person name="Salamov A."/>
            <person name="Andreopoulos B."/>
            <person name="Baker S.E."/>
            <person name="Barry K."/>
            <person name="Bills G."/>
            <person name="Bluhm B.H."/>
            <person name="Cannon C."/>
            <person name="Castanera R."/>
            <person name="Culley D.E."/>
            <person name="Daum C."/>
            <person name="Ezra D."/>
            <person name="Gonzalez J.B."/>
            <person name="Henrissat B."/>
            <person name="Kuo A."/>
            <person name="Liang C."/>
            <person name="Lipzen A."/>
            <person name="Lutzoni F."/>
            <person name="Magnuson J."/>
            <person name="Mondo S."/>
            <person name="Nolan M."/>
            <person name="Ohm R."/>
            <person name="Pangilinan J."/>
            <person name="Park H.-J."/>
            <person name="Ramirez L."/>
            <person name="Alfaro M."/>
            <person name="Sun H."/>
            <person name="Tritt A."/>
            <person name="Yoshinaga Y."/>
            <person name="Zwiers L.-H."/>
            <person name="Turgeon B.G."/>
            <person name="Goodwin S.B."/>
            <person name="Spatafora J.W."/>
            <person name="Crous P.W."/>
            <person name="Grigoriev I.V."/>
        </authorList>
    </citation>
    <scope>NUCLEOTIDE SEQUENCE</scope>
    <source>
        <strain evidence="3">P77</strain>
    </source>
</reference>
<evidence type="ECO:0000256" key="1">
    <source>
        <dbReference type="SAM" id="Coils"/>
    </source>
</evidence>
<evidence type="ECO:0000313" key="3">
    <source>
        <dbReference type="EMBL" id="KAF1836631.1"/>
    </source>
</evidence>
<accession>A0A6A5KLZ6</accession>
<feature type="coiled-coil region" evidence="1">
    <location>
        <begin position="106"/>
        <end position="135"/>
    </location>
</feature>
<name>A0A6A5KLZ6_9PLEO</name>
<evidence type="ECO:0000256" key="2">
    <source>
        <dbReference type="SAM" id="MobiDB-lite"/>
    </source>
</evidence>
<protein>
    <submittedName>
        <fullName evidence="3">Uncharacterized protein</fullName>
    </submittedName>
</protein>
<dbReference type="AlphaFoldDB" id="A0A6A5KLZ6"/>
<dbReference type="EMBL" id="ML975271">
    <property type="protein sequence ID" value="KAF1836631.1"/>
    <property type="molecule type" value="Genomic_DNA"/>
</dbReference>